<evidence type="ECO:0000313" key="3">
    <source>
        <dbReference type="Proteomes" id="UP000324222"/>
    </source>
</evidence>
<accession>A0A5B7H4I1</accession>
<protein>
    <submittedName>
        <fullName evidence="2">Uncharacterized protein</fullName>
    </submittedName>
</protein>
<evidence type="ECO:0000256" key="1">
    <source>
        <dbReference type="SAM" id="MobiDB-lite"/>
    </source>
</evidence>
<reference evidence="2 3" key="1">
    <citation type="submission" date="2019-05" db="EMBL/GenBank/DDBJ databases">
        <title>Another draft genome of Portunus trituberculatus and its Hox gene families provides insights of decapod evolution.</title>
        <authorList>
            <person name="Jeong J.-H."/>
            <person name="Song I."/>
            <person name="Kim S."/>
            <person name="Choi T."/>
            <person name="Kim D."/>
            <person name="Ryu S."/>
            <person name="Kim W."/>
        </authorList>
    </citation>
    <scope>NUCLEOTIDE SEQUENCE [LARGE SCALE GENOMIC DNA]</scope>
    <source>
        <tissue evidence="2">Muscle</tissue>
    </source>
</reference>
<comment type="caution">
    <text evidence="2">The sequence shown here is derived from an EMBL/GenBank/DDBJ whole genome shotgun (WGS) entry which is preliminary data.</text>
</comment>
<dbReference type="EMBL" id="VSRR010021826">
    <property type="protein sequence ID" value="MPC64247.1"/>
    <property type="molecule type" value="Genomic_DNA"/>
</dbReference>
<dbReference type="Proteomes" id="UP000324222">
    <property type="component" value="Unassembled WGS sequence"/>
</dbReference>
<feature type="region of interest" description="Disordered" evidence="1">
    <location>
        <begin position="24"/>
        <end position="73"/>
    </location>
</feature>
<organism evidence="2 3">
    <name type="scientific">Portunus trituberculatus</name>
    <name type="common">Swimming crab</name>
    <name type="synonym">Neptunus trituberculatus</name>
    <dbReference type="NCBI Taxonomy" id="210409"/>
    <lineage>
        <taxon>Eukaryota</taxon>
        <taxon>Metazoa</taxon>
        <taxon>Ecdysozoa</taxon>
        <taxon>Arthropoda</taxon>
        <taxon>Crustacea</taxon>
        <taxon>Multicrustacea</taxon>
        <taxon>Malacostraca</taxon>
        <taxon>Eumalacostraca</taxon>
        <taxon>Eucarida</taxon>
        <taxon>Decapoda</taxon>
        <taxon>Pleocyemata</taxon>
        <taxon>Brachyura</taxon>
        <taxon>Eubrachyura</taxon>
        <taxon>Portunoidea</taxon>
        <taxon>Portunidae</taxon>
        <taxon>Portuninae</taxon>
        <taxon>Portunus</taxon>
    </lineage>
</organism>
<name>A0A5B7H4I1_PORTR</name>
<proteinExistence type="predicted"/>
<gene>
    <name evidence="2" type="ORF">E2C01_058359</name>
</gene>
<sequence length="120" mass="13352">MVHRNIVFRDDNSALATLPVGMDETSLSEASQALDEANHNSRYNQSSPGRERGHARRHSSADAHQEEGEELTDQTATLTLTSATSRARAQSDSQHDRRRDGLYPSFLCYAFLTICRSSTI</sequence>
<evidence type="ECO:0000313" key="2">
    <source>
        <dbReference type="EMBL" id="MPC64247.1"/>
    </source>
</evidence>
<keyword evidence="3" id="KW-1185">Reference proteome</keyword>
<dbReference type="OrthoDB" id="8693905at2759"/>
<dbReference type="AlphaFoldDB" id="A0A5B7H4I1"/>